<protein>
    <submittedName>
        <fullName evidence="1">Uncharacterized protein</fullName>
    </submittedName>
</protein>
<keyword evidence="2" id="KW-1185">Reference proteome</keyword>
<dbReference type="EMBL" id="JAWDIU010000008">
    <property type="protein sequence ID" value="MDU0328495.1"/>
    <property type="molecule type" value="Genomic_DNA"/>
</dbReference>
<accession>A0ABU3S0B7</accession>
<evidence type="ECO:0000313" key="1">
    <source>
        <dbReference type="EMBL" id="MDU0328495.1"/>
    </source>
</evidence>
<comment type="caution">
    <text evidence="1">The sequence shown here is derived from an EMBL/GenBank/DDBJ whole genome shotgun (WGS) entry which is preliminary data.</text>
</comment>
<dbReference type="RefSeq" id="WP_316002090.1">
    <property type="nucleotide sequence ID" value="NZ_JAWDIU010000008.1"/>
</dbReference>
<proteinExistence type="predicted"/>
<name>A0ABU3S0B7_9MICO</name>
<evidence type="ECO:0000313" key="2">
    <source>
        <dbReference type="Proteomes" id="UP001256673"/>
    </source>
</evidence>
<dbReference type="Proteomes" id="UP001256673">
    <property type="component" value="Unassembled WGS sequence"/>
</dbReference>
<gene>
    <name evidence="1" type="ORF">RWH43_17180</name>
</gene>
<sequence>MHQQITTVSTFVPATTAEDRQYQGRKIAERTEDLEAHARTGWALAHAATIPGPEGVMFVDTLTRTTEQ</sequence>
<organism evidence="1 2">
    <name type="scientific">Microbacterium algihabitans</name>
    <dbReference type="NCBI Taxonomy" id="3075992"/>
    <lineage>
        <taxon>Bacteria</taxon>
        <taxon>Bacillati</taxon>
        <taxon>Actinomycetota</taxon>
        <taxon>Actinomycetes</taxon>
        <taxon>Micrococcales</taxon>
        <taxon>Microbacteriaceae</taxon>
        <taxon>Microbacterium</taxon>
    </lineage>
</organism>
<reference evidence="1 2" key="1">
    <citation type="submission" date="2023-09" db="EMBL/GenBank/DDBJ databases">
        <title>Microbacterium fusihabitans sp. nov., Microbacterium phycihabitans sp. nov., and Microbacterium cervinum sp. nov., isolated from dried seaweeds of beach.</title>
        <authorList>
            <person name="Lee S.D."/>
        </authorList>
    </citation>
    <scope>NUCLEOTIDE SEQUENCE [LARGE SCALE GENOMIC DNA]</scope>
    <source>
        <strain evidence="1 2">KSW2-21</strain>
    </source>
</reference>